<evidence type="ECO:0000313" key="1">
    <source>
        <dbReference type="EMBL" id="KAH3827592.1"/>
    </source>
</evidence>
<proteinExistence type="predicted"/>
<dbReference type="Proteomes" id="UP000828390">
    <property type="component" value="Unassembled WGS sequence"/>
</dbReference>
<dbReference type="EMBL" id="JAIWYP010000005">
    <property type="protein sequence ID" value="KAH3827592.1"/>
    <property type="molecule type" value="Genomic_DNA"/>
</dbReference>
<evidence type="ECO:0000313" key="2">
    <source>
        <dbReference type="Proteomes" id="UP000828390"/>
    </source>
</evidence>
<comment type="caution">
    <text evidence="1">The sequence shown here is derived from an EMBL/GenBank/DDBJ whole genome shotgun (WGS) entry which is preliminary data.</text>
</comment>
<reference evidence="1" key="2">
    <citation type="submission" date="2020-11" db="EMBL/GenBank/DDBJ databases">
        <authorList>
            <person name="McCartney M.A."/>
            <person name="Auch B."/>
            <person name="Kono T."/>
            <person name="Mallez S."/>
            <person name="Becker A."/>
            <person name="Gohl D.M."/>
            <person name="Silverstein K.A.T."/>
            <person name="Koren S."/>
            <person name="Bechman K.B."/>
            <person name="Herman A."/>
            <person name="Abrahante J.E."/>
            <person name="Garbe J."/>
        </authorList>
    </citation>
    <scope>NUCLEOTIDE SEQUENCE</scope>
    <source>
        <strain evidence="1">Duluth1</strain>
        <tissue evidence="1">Whole animal</tissue>
    </source>
</reference>
<dbReference type="AlphaFoldDB" id="A0A9D4H3C4"/>
<accession>A0A9D4H3C4</accession>
<organism evidence="1 2">
    <name type="scientific">Dreissena polymorpha</name>
    <name type="common">Zebra mussel</name>
    <name type="synonym">Mytilus polymorpha</name>
    <dbReference type="NCBI Taxonomy" id="45954"/>
    <lineage>
        <taxon>Eukaryota</taxon>
        <taxon>Metazoa</taxon>
        <taxon>Spiralia</taxon>
        <taxon>Lophotrochozoa</taxon>
        <taxon>Mollusca</taxon>
        <taxon>Bivalvia</taxon>
        <taxon>Autobranchia</taxon>
        <taxon>Heteroconchia</taxon>
        <taxon>Euheterodonta</taxon>
        <taxon>Imparidentia</taxon>
        <taxon>Neoheterodontei</taxon>
        <taxon>Myida</taxon>
        <taxon>Dreissenoidea</taxon>
        <taxon>Dreissenidae</taxon>
        <taxon>Dreissena</taxon>
    </lineage>
</organism>
<reference evidence="1" key="1">
    <citation type="journal article" date="2019" name="bioRxiv">
        <title>The Genome of the Zebra Mussel, Dreissena polymorpha: A Resource for Invasive Species Research.</title>
        <authorList>
            <person name="McCartney M.A."/>
            <person name="Auch B."/>
            <person name="Kono T."/>
            <person name="Mallez S."/>
            <person name="Zhang Y."/>
            <person name="Obille A."/>
            <person name="Becker A."/>
            <person name="Abrahante J.E."/>
            <person name="Garbe J."/>
            <person name="Badalamenti J.P."/>
            <person name="Herman A."/>
            <person name="Mangelson H."/>
            <person name="Liachko I."/>
            <person name="Sullivan S."/>
            <person name="Sone E.D."/>
            <person name="Koren S."/>
            <person name="Silverstein K.A.T."/>
            <person name="Beckman K.B."/>
            <person name="Gohl D.M."/>
        </authorList>
    </citation>
    <scope>NUCLEOTIDE SEQUENCE</scope>
    <source>
        <strain evidence="1">Duluth1</strain>
        <tissue evidence="1">Whole animal</tissue>
    </source>
</reference>
<protein>
    <submittedName>
        <fullName evidence="1">Uncharacterized protein</fullName>
    </submittedName>
</protein>
<name>A0A9D4H3C4_DREPO</name>
<gene>
    <name evidence="1" type="ORF">DPMN_129530</name>
</gene>
<keyword evidence="2" id="KW-1185">Reference proteome</keyword>
<sequence length="61" mass="7000">MILFLLHVVGEKDEYEEPIGSLNPVQDQVKNLVEGDPWESGEKQRQRWLSLCQQTMLPGCS</sequence>